<evidence type="ECO:0000313" key="3">
    <source>
        <dbReference type="Proteomes" id="UP001148018"/>
    </source>
</evidence>
<reference evidence="2" key="1">
    <citation type="submission" date="2022-07" db="EMBL/GenBank/DDBJ databases">
        <title>Chromosome-level genome of Muraenolepis orangiensis.</title>
        <authorList>
            <person name="Kim J."/>
        </authorList>
    </citation>
    <scope>NUCLEOTIDE SEQUENCE</scope>
    <source>
        <strain evidence="2">KU_S4_2022</strain>
        <tissue evidence="2">Muscle</tissue>
    </source>
</reference>
<proteinExistence type="predicted"/>
<dbReference type="EMBL" id="JANIIK010000047">
    <property type="protein sequence ID" value="KAJ3600943.1"/>
    <property type="molecule type" value="Genomic_DNA"/>
</dbReference>
<feature type="region of interest" description="Disordered" evidence="1">
    <location>
        <begin position="379"/>
        <end position="450"/>
    </location>
</feature>
<gene>
    <name evidence="2" type="ORF">NHX12_031916</name>
</gene>
<organism evidence="2 3">
    <name type="scientific">Muraenolepis orangiensis</name>
    <name type="common">Patagonian moray cod</name>
    <dbReference type="NCBI Taxonomy" id="630683"/>
    <lineage>
        <taxon>Eukaryota</taxon>
        <taxon>Metazoa</taxon>
        <taxon>Chordata</taxon>
        <taxon>Craniata</taxon>
        <taxon>Vertebrata</taxon>
        <taxon>Euteleostomi</taxon>
        <taxon>Actinopterygii</taxon>
        <taxon>Neopterygii</taxon>
        <taxon>Teleostei</taxon>
        <taxon>Neoteleostei</taxon>
        <taxon>Acanthomorphata</taxon>
        <taxon>Zeiogadaria</taxon>
        <taxon>Gadariae</taxon>
        <taxon>Gadiformes</taxon>
        <taxon>Muraenolepidoidei</taxon>
        <taxon>Muraenolepididae</taxon>
        <taxon>Muraenolepis</taxon>
    </lineage>
</organism>
<evidence type="ECO:0000256" key="1">
    <source>
        <dbReference type="SAM" id="MobiDB-lite"/>
    </source>
</evidence>
<feature type="compositionally biased region" description="Gly residues" evidence="1">
    <location>
        <begin position="413"/>
        <end position="425"/>
    </location>
</feature>
<keyword evidence="3" id="KW-1185">Reference proteome</keyword>
<dbReference type="Proteomes" id="UP001148018">
    <property type="component" value="Unassembled WGS sequence"/>
</dbReference>
<name>A0A9Q0IK47_9TELE</name>
<feature type="region of interest" description="Disordered" evidence="1">
    <location>
        <begin position="268"/>
        <end position="294"/>
    </location>
</feature>
<comment type="caution">
    <text evidence="2">The sequence shown here is derived from an EMBL/GenBank/DDBJ whole genome shotgun (WGS) entry which is preliminary data.</text>
</comment>
<feature type="compositionally biased region" description="Low complexity" evidence="1">
    <location>
        <begin position="379"/>
        <end position="389"/>
    </location>
</feature>
<dbReference type="AlphaFoldDB" id="A0A9Q0IK47"/>
<sequence>MTGLTLQGGVRPQLSTLGRLGIPVRGYSALGALGARGYGAKMGKVAAGVGLGAGMGMGMPLGAGFGNGMGLHHAGKRGVLGNGYGTQPGYGPVAGVGYAGVRPGWPAAYLGGFGRAGGGQGVQNVRGTLMGKQGHEASQGATGLRTLAHQAPKIKGHTHVRGAAAPHLHGGVGGGGGGGLWHYTLPPGEQAKSLDPAGKMSHGPRGPLSRQGLGWAVTPGQAGNDLASRKRAFLASRGADGGAGHRRHHPLPFSIEGTQGLVLPVPPAAQGSSGSWPLPHPGTRNLGHHHGPRNPELVAAAAAGSQVLVNQDGQNQRPVPPPLGQGHPNYGSSFHNSHSSSGYFGVAFEHGHRETAVTDKEAVEAQSAATGERAGLLGLLTPGAPEEQGPGAGGPVGEDPGSRRSSVDSAAGRGDGGLVAGGGQVTNGFLHVDPVLTPAPPGPNEKRKQGPYMGYGVGSYPGAALGVAGYGAGAGNLGHGIYPQGGKMDFGVDSGVYGAAGLGNGYGYGNGYNMGANGYGHGGAGSVPLGGAYGADAQAMGLGMDSGLGGTIRTLVVLSVPAEWELGVPPGKYGVNGLLGNGFKGV</sequence>
<protein>
    <submittedName>
        <fullName evidence="2">Uncharacterized protein</fullName>
    </submittedName>
</protein>
<feature type="region of interest" description="Disordered" evidence="1">
    <location>
        <begin position="312"/>
        <end position="337"/>
    </location>
</feature>
<evidence type="ECO:0000313" key="2">
    <source>
        <dbReference type="EMBL" id="KAJ3600943.1"/>
    </source>
</evidence>
<accession>A0A9Q0IK47</accession>